<evidence type="ECO:0000256" key="2">
    <source>
        <dbReference type="ARBA" id="ARBA00022679"/>
    </source>
</evidence>
<feature type="binding site" evidence="4">
    <location>
        <position position="145"/>
    </location>
    <ligand>
        <name>Zn(2+)</name>
        <dbReference type="ChEBI" id="CHEBI:29105"/>
    </ligand>
</feature>
<dbReference type="InterPro" id="IPR026591">
    <property type="entry name" value="Sirtuin_cat_small_dom_sf"/>
</dbReference>
<dbReference type="InterPro" id="IPR003000">
    <property type="entry name" value="Sirtuin"/>
</dbReference>
<evidence type="ECO:0000256" key="3">
    <source>
        <dbReference type="ARBA" id="ARBA00023027"/>
    </source>
</evidence>
<evidence type="ECO:0000313" key="6">
    <source>
        <dbReference type="EMBL" id="UOQ56372.1"/>
    </source>
</evidence>
<keyword evidence="4" id="KW-0862">Zinc</keyword>
<feature type="binding site" evidence="4">
    <location>
        <position position="124"/>
    </location>
    <ligand>
        <name>Zn(2+)</name>
        <dbReference type="ChEBI" id="CHEBI:29105"/>
    </ligand>
</feature>
<organism evidence="6 7">
    <name type="scientific">Leucobacter allii</name>
    <dbReference type="NCBI Taxonomy" id="2932247"/>
    <lineage>
        <taxon>Bacteria</taxon>
        <taxon>Bacillati</taxon>
        <taxon>Actinomycetota</taxon>
        <taxon>Actinomycetes</taxon>
        <taxon>Micrococcales</taxon>
        <taxon>Microbacteriaceae</taxon>
        <taxon>Leucobacter</taxon>
    </lineage>
</organism>
<feature type="domain" description="Deacetylase sirtuin-type" evidence="5">
    <location>
        <begin position="1"/>
        <end position="232"/>
    </location>
</feature>
<dbReference type="PANTHER" id="PTHR11085:SF10">
    <property type="entry name" value="NAD-DEPENDENT PROTEIN DEACYLASE SIRTUIN-5, MITOCHONDRIAL-RELATED"/>
    <property type="match status" value="1"/>
</dbReference>
<dbReference type="InterPro" id="IPR029035">
    <property type="entry name" value="DHS-like_NAD/FAD-binding_dom"/>
</dbReference>
<comment type="caution">
    <text evidence="4">Lacks conserved residue(s) required for the propagation of feature annotation.</text>
</comment>
<protein>
    <recommendedName>
        <fullName evidence="1">protein acetyllysine N-acetyltransferase</fullName>
        <ecNumber evidence="1">2.3.1.286</ecNumber>
    </recommendedName>
</protein>
<dbReference type="InterPro" id="IPR050134">
    <property type="entry name" value="NAD-dep_sirtuin_deacylases"/>
</dbReference>
<feature type="binding site" evidence="4">
    <location>
        <position position="148"/>
    </location>
    <ligand>
        <name>Zn(2+)</name>
        <dbReference type="ChEBI" id="CHEBI:29105"/>
    </ligand>
</feature>
<sequence>MDEQIIQLHDALKASSSTVVVTGAGISMGSGIKDMEHMNVARVMQTSLEPLVRLHPERSYRMLRASFLDPMFVTGPSTAHRKIAELEERGLIRGMVTTNIDHLHSLAGSQSVAEIQGSYAINRCVSCKRHEDDVRIWDRGRAPRCRDCGGVMVSFPVYTRVGVNDTAYQEAEQWVSEADLILTVGSKGMYGGYLGRISASATIIQVNPKPTPFDQRASVSIRARADDVFATL</sequence>
<accession>A0ABY4FJX3</accession>
<proteinExistence type="predicted"/>
<dbReference type="Pfam" id="PF02146">
    <property type="entry name" value="SIR2"/>
    <property type="match status" value="1"/>
</dbReference>
<dbReference type="PANTHER" id="PTHR11085">
    <property type="entry name" value="NAD-DEPENDENT PROTEIN DEACYLASE SIRTUIN-5, MITOCHONDRIAL-RELATED"/>
    <property type="match status" value="1"/>
</dbReference>
<dbReference type="PROSITE" id="PS50305">
    <property type="entry name" value="SIRTUIN"/>
    <property type="match status" value="1"/>
</dbReference>
<reference evidence="6 7" key="1">
    <citation type="submission" date="2022-04" db="EMBL/GenBank/DDBJ databases">
        <title>Leucobacter sp. isolated from rhizosphere of garlic.</title>
        <authorList>
            <person name="Won M."/>
            <person name="Lee C.-M."/>
            <person name="Woen H.-Y."/>
            <person name="Kwon S.-W."/>
        </authorList>
    </citation>
    <scope>NUCLEOTIDE SEQUENCE [LARGE SCALE GENOMIC DNA]</scope>
    <source>
        <strain evidence="6 7">H21R-40</strain>
    </source>
</reference>
<dbReference type="Proteomes" id="UP000831786">
    <property type="component" value="Chromosome"/>
</dbReference>
<dbReference type="Gene3D" id="3.30.1600.10">
    <property type="entry name" value="SIR2/SIRT2 'Small Domain"/>
    <property type="match status" value="1"/>
</dbReference>
<feature type="binding site" evidence="4">
    <location>
        <position position="127"/>
    </location>
    <ligand>
        <name>Zn(2+)</name>
        <dbReference type="ChEBI" id="CHEBI:29105"/>
    </ligand>
</feature>
<dbReference type="SUPFAM" id="SSF52467">
    <property type="entry name" value="DHS-like NAD/FAD-binding domain"/>
    <property type="match status" value="1"/>
</dbReference>
<evidence type="ECO:0000256" key="1">
    <source>
        <dbReference type="ARBA" id="ARBA00012928"/>
    </source>
</evidence>
<dbReference type="EMBL" id="CP095045">
    <property type="protein sequence ID" value="UOQ56372.1"/>
    <property type="molecule type" value="Genomic_DNA"/>
</dbReference>
<gene>
    <name evidence="6" type="ORF">MUN78_11875</name>
</gene>
<evidence type="ECO:0000256" key="4">
    <source>
        <dbReference type="PROSITE-ProRule" id="PRU00236"/>
    </source>
</evidence>
<dbReference type="Gene3D" id="3.40.50.1220">
    <property type="entry name" value="TPP-binding domain"/>
    <property type="match status" value="1"/>
</dbReference>
<keyword evidence="2" id="KW-0808">Transferase</keyword>
<name>A0ABY4FJX3_9MICO</name>
<dbReference type="EC" id="2.3.1.286" evidence="1"/>
<evidence type="ECO:0000259" key="5">
    <source>
        <dbReference type="PROSITE" id="PS50305"/>
    </source>
</evidence>
<evidence type="ECO:0000313" key="7">
    <source>
        <dbReference type="Proteomes" id="UP000831786"/>
    </source>
</evidence>
<dbReference type="InterPro" id="IPR026590">
    <property type="entry name" value="Ssirtuin_cat_dom"/>
</dbReference>
<dbReference type="RefSeq" id="WP_244726659.1">
    <property type="nucleotide sequence ID" value="NZ_CP095045.1"/>
</dbReference>
<keyword evidence="7" id="KW-1185">Reference proteome</keyword>
<keyword evidence="3" id="KW-0520">NAD</keyword>
<keyword evidence="4" id="KW-0479">Metal-binding</keyword>